<evidence type="ECO:0000256" key="2">
    <source>
        <dbReference type="ARBA" id="ARBA00004496"/>
    </source>
</evidence>
<dbReference type="PROSITE" id="PS50166">
    <property type="entry name" value="IMPORTIN_B_NT"/>
    <property type="match status" value="1"/>
</dbReference>
<dbReference type="InterPro" id="IPR016024">
    <property type="entry name" value="ARM-type_fold"/>
</dbReference>
<feature type="region of interest" description="Disordered" evidence="8">
    <location>
        <begin position="912"/>
        <end position="950"/>
    </location>
</feature>
<dbReference type="OrthoDB" id="760868at2759"/>
<evidence type="ECO:0000256" key="6">
    <source>
        <dbReference type="ARBA" id="ARBA00022927"/>
    </source>
</evidence>
<dbReference type="InterPro" id="IPR058669">
    <property type="entry name" value="TPR_IPO7/11-like"/>
</dbReference>
<reference evidence="10" key="1">
    <citation type="submission" date="2021-02" db="EMBL/GenBank/DDBJ databases">
        <authorList>
            <person name="Nowell W R."/>
        </authorList>
    </citation>
    <scope>NUCLEOTIDE SEQUENCE</scope>
    <source>
        <strain evidence="10">Ploen Becks lab</strain>
    </source>
</reference>
<keyword evidence="4" id="KW-0813">Transport</keyword>
<feature type="compositionally biased region" description="Acidic residues" evidence="8">
    <location>
        <begin position="936"/>
        <end position="950"/>
    </location>
</feature>
<dbReference type="GO" id="GO:0005829">
    <property type="term" value="C:cytosol"/>
    <property type="evidence" value="ECO:0007669"/>
    <property type="project" value="TreeGrafter"/>
</dbReference>
<sequence length="1055" mass="121389">MSYSSEKLVHLLESTLNPQLRKQAEDELGLIHNALSFSTSLLQLVMAEQVQMPVRQAGAIYLKNMINQYWYEKKPEKEGEVLPFSIPESDKQAIRDNLIEAVIHSPDPIRAQLIVCVRTITTQDFPEKWSAIVDKVHHFIQTNDVNSWYGALQAFYQLCKLFEYKTAKDREPYHNAMRILLPMFLERLCQLNDDQSDLAVLTQKQILKIFFTFIQFVLPLDVLDKNSLSNWIDISNMILVKPVPDHVEQIDRDERQELPCWKIKKWAIRILNRIFDRYGTPANCSKEYAEFANFFLKGYSTNILTSILKILEQYRNGIYVSPRVLQQAIIYLEYAVVPAFTWKFMKPHMLVIIQQILYPLMCHTDEDQDLFENDPVEYIKIKYDIFEDFVSPVNAARQLVNQVASKRKQMLEQAIVFCMSELQNAQLPPRQKDGILHIIGAVAPVLLKKTVYKDQVEMMLVSYVFPEFVSPHGFLRARACWVLKQFARVQFKSQDNLINACNYVKQCILNDNCLPVNVEACCALNELINDEENELNSGVKELIGQNIHQIILKMLNLIRDTENDDVSGVIQRLIYVYEDDIASFAVDIMKHLAETFLSIVQTAEEQEDSDAKDDKTITAVGILSTVESILSVMEGKLEIMVELEKIVLPIINAIIQNGMLDFYEELFTLICTLTSKQISEQMWGMLFLIYEIFQNDAADYFTELMPVLHNYVQVDTKSFLSDPKRLECILKMIKQVLDAQIDDDESESHAAKLLEIIVLQCHGQIDQVLPSILQLVFERISKGVESTELRTMLLQVVVAALWCNTEVVIATLDNFSMAQNNGRSVLLDFINKWFADIDCFFGIHDRKVCALGLSTLLQLAVKRRTDIDQITDKLLPSMCTVLENLEKAYENRANEDSDEEYVEGDDDIDEVYSDEEEENEKKNKEMQAMDNGKAADEDDESDLDDYDDEDDEYDRTLLENYTTCIDSNDEVDEFVVFKETLQILQTNQPQLYDLITSSLTPEQCKLIQEFITTANKRQADKESRKLLAAGGFSFTNMQVPSQFNFGGQNVFGGQQ</sequence>
<evidence type="ECO:0000313" key="10">
    <source>
        <dbReference type="EMBL" id="CAF0746372.1"/>
    </source>
</evidence>
<dbReference type="AlphaFoldDB" id="A0A813P7Y5"/>
<evidence type="ECO:0000256" key="5">
    <source>
        <dbReference type="ARBA" id="ARBA00022490"/>
    </source>
</evidence>
<keyword evidence="7" id="KW-0539">Nucleus</keyword>
<keyword evidence="6" id="KW-0653">Protein transport</keyword>
<dbReference type="Pfam" id="PF03810">
    <property type="entry name" value="IBN_N"/>
    <property type="match status" value="1"/>
</dbReference>
<keyword evidence="5" id="KW-0963">Cytoplasm</keyword>
<keyword evidence="11" id="KW-1185">Reference proteome</keyword>
<gene>
    <name evidence="10" type="ORF">OXX778_LOCUS3673</name>
</gene>
<dbReference type="SUPFAM" id="SSF48371">
    <property type="entry name" value="ARM repeat"/>
    <property type="match status" value="1"/>
</dbReference>
<dbReference type="Proteomes" id="UP000663879">
    <property type="component" value="Unassembled WGS sequence"/>
</dbReference>
<dbReference type="PANTHER" id="PTHR10997">
    <property type="entry name" value="IMPORTIN-7, 8, 11"/>
    <property type="match status" value="1"/>
</dbReference>
<evidence type="ECO:0000259" key="9">
    <source>
        <dbReference type="PROSITE" id="PS50166"/>
    </source>
</evidence>
<dbReference type="Pfam" id="PF25758">
    <property type="entry name" value="TPR_IPO11"/>
    <property type="match status" value="1"/>
</dbReference>
<comment type="similarity">
    <text evidence="3">Belongs to the importin beta family.</text>
</comment>
<evidence type="ECO:0000256" key="8">
    <source>
        <dbReference type="SAM" id="MobiDB-lite"/>
    </source>
</evidence>
<dbReference type="EMBL" id="CAJNOC010000331">
    <property type="protein sequence ID" value="CAF0746372.1"/>
    <property type="molecule type" value="Genomic_DNA"/>
</dbReference>
<proteinExistence type="inferred from homology"/>
<dbReference type="InterPro" id="IPR001494">
    <property type="entry name" value="Importin-beta_N"/>
</dbReference>
<dbReference type="SMART" id="SM00913">
    <property type="entry name" value="IBN_N"/>
    <property type="match status" value="1"/>
</dbReference>
<comment type="subcellular location">
    <subcellularLocation>
        <location evidence="2">Cytoplasm</location>
    </subcellularLocation>
    <subcellularLocation>
        <location evidence="1">Nucleus</location>
    </subcellularLocation>
</comment>
<dbReference type="PANTHER" id="PTHR10997:SF18">
    <property type="entry name" value="D-IMPORTIN 7_RANBP7"/>
    <property type="match status" value="1"/>
</dbReference>
<evidence type="ECO:0000256" key="4">
    <source>
        <dbReference type="ARBA" id="ARBA00022448"/>
    </source>
</evidence>
<dbReference type="InterPro" id="IPR011989">
    <property type="entry name" value="ARM-like"/>
</dbReference>
<name>A0A813P7Y5_9BILA</name>
<dbReference type="Gene3D" id="1.25.10.10">
    <property type="entry name" value="Leucine-rich Repeat Variant"/>
    <property type="match status" value="1"/>
</dbReference>
<protein>
    <recommendedName>
        <fullName evidence="9">Importin N-terminal domain-containing protein</fullName>
    </recommendedName>
</protein>
<evidence type="ECO:0000256" key="3">
    <source>
        <dbReference type="ARBA" id="ARBA00007991"/>
    </source>
</evidence>
<comment type="caution">
    <text evidence="10">The sequence shown here is derived from an EMBL/GenBank/DDBJ whole genome shotgun (WGS) entry which is preliminary data.</text>
</comment>
<evidence type="ECO:0000256" key="1">
    <source>
        <dbReference type="ARBA" id="ARBA00004123"/>
    </source>
</evidence>
<accession>A0A813P7Y5</accession>
<dbReference type="GO" id="GO:0006606">
    <property type="term" value="P:protein import into nucleus"/>
    <property type="evidence" value="ECO:0007669"/>
    <property type="project" value="TreeGrafter"/>
</dbReference>
<evidence type="ECO:0000313" key="11">
    <source>
        <dbReference type="Proteomes" id="UP000663879"/>
    </source>
</evidence>
<feature type="domain" description="Importin N-terminal" evidence="9">
    <location>
        <begin position="24"/>
        <end position="104"/>
    </location>
</feature>
<organism evidence="10 11">
    <name type="scientific">Brachionus calyciflorus</name>
    <dbReference type="NCBI Taxonomy" id="104777"/>
    <lineage>
        <taxon>Eukaryota</taxon>
        <taxon>Metazoa</taxon>
        <taxon>Spiralia</taxon>
        <taxon>Gnathifera</taxon>
        <taxon>Rotifera</taxon>
        <taxon>Eurotatoria</taxon>
        <taxon>Monogononta</taxon>
        <taxon>Pseudotrocha</taxon>
        <taxon>Ploima</taxon>
        <taxon>Brachionidae</taxon>
        <taxon>Brachionus</taxon>
    </lineage>
</organism>
<evidence type="ECO:0000256" key="7">
    <source>
        <dbReference type="ARBA" id="ARBA00023242"/>
    </source>
</evidence>
<dbReference type="GO" id="GO:0005635">
    <property type="term" value="C:nuclear envelope"/>
    <property type="evidence" value="ECO:0007669"/>
    <property type="project" value="TreeGrafter"/>
</dbReference>
<dbReference type="GO" id="GO:0031267">
    <property type="term" value="F:small GTPase binding"/>
    <property type="evidence" value="ECO:0007669"/>
    <property type="project" value="InterPro"/>
</dbReference>